<evidence type="ECO:0000256" key="4">
    <source>
        <dbReference type="ARBA" id="ARBA00022692"/>
    </source>
</evidence>
<evidence type="ECO:0000256" key="3">
    <source>
        <dbReference type="ARBA" id="ARBA00022538"/>
    </source>
</evidence>
<keyword evidence="6" id="KW-0851">Voltage-gated channel</keyword>
<keyword evidence="7" id="KW-0630">Potassium</keyword>
<dbReference type="PRINTS" id="PR00169">
    <property type="entry name" value="KCHANNEL"/>
</dbReference>
<comment type="subcellular location">
    <subcellularLocation>
        <location evidence="1">Membrane</location>
        <topology evidence="1">Multi-pass membrane protein</topology>
    </subcellularLocation>
</comment>
<dbReference type="GO" id="GO:0008076">
    <property type="term" value="C:voltage-gated potassium channel complex"/>
    <property type="evidence" value="ECO:0007669"/>
    <property type="project" value="InterPro"/>
</dbReference>
<protein>
    <submittedName>
        <fullName evidence="14">Cyclic nucleotide-gated potassium channel</fullName>
    </submittedName>
</protein>
<evidence type="ECO:0000313" key="15">
    <source>
        <dbReference type="Proteomes" id="UP000315750"/>
    </source>
</evidence>
<evidence type="ECO:0000256" key="2">
    <source>
        <dbReference type="ARBA" id="ARBA00022448"/>
    </source>
</evidence>
<evidence type="ECO:0000256" key="9">
    <source>
        <dbReference type="ARBA" id="ARBA00023065"/>
    </source>
</evidence>
<dbReference type="InterPro" id="IPR005821">
    <property type="entry name" value="Ion_trans_dom"/>
</dbReference>
<reference evidence="14 15" key="1">
    <citation type="submission" date="2019-02" db="EMBL/GenBank/DDBJ databases">
        <title>Deep-cultivation of Planctomycetes and their phenomic and genomic characterization uncovers novel biology.</title>
        <authorList>
            <person name="Wiegand S."/>
            <person name="Jogler M."/>
            <person name="Boedeker C."/>
            <person name="Pinto D."/>
            <person name="Vollmers J."/>
            <person name="Rivas-Marin E."/>
            <person name="Kohn T."/>
            <person name="Peeters S.H."/>
            <person name="Heuer A."/>
            <person name="Rast P."/>
            <person name="Oberbeckmann S."/>
            <person name="Bunk B."/>
            <person name="Jeske O."/>
            <person name="Meyerdierks A."/>
            <person name="Storesund J.E."/>
            <person name="Kallscheuer N."/>
            <person name="Luecker S."/>
            <person name="Lage O.M."/>
            <person name="Pohl T."/>
            <person name="Merkel B.J."/>
            <person name="Hornburger P."/>
            <person name="Mueller R.-W."/>
            <person name="Bruemmer F."/>
            <person name="Labrenz M."/>
            <person name="Spormann A.M."/>
            <person name="Op den Camp H."/>
            <person name="Overmann J."/>
            <person name="Amann R."/>
            <person name="Jetten M.S.M."/>
            <person name="Mascher T."/>
            <person name="Medema M.H."/>
            <person name="Devos D.P."/>
            <person name="Kaster A.-K."/>
            <person name="Ovreas L."/>
            <person name="Rohde M."/>
            <person name="Galperin M.Y."/>
            <person name="Jogler C."/>
        </authorList>
    </citation>
    <scope>NUCLEOTIDE SEQUENCE [LARGE SCALE GENOMIC DNA]</scope>
    <source>
        <strain evidence="14 15">Pan181</strain>
    </source>
</reference>
<keyword evidence="8 12" id="KW-1133">Transmembrane helix</keyword>
<feature type="transmembrane region" description="Helical" evidence="12">
    <location>
        <begin position="16"/>
        <end position="35"/>
    </location>
</feature>
<keyword evidence="5" id="KW-0631">Potassium channel</keyword>
<evidence type="ECO:0000256" key="7">
    <source>
        <dbReference type="ARBA" id="ARBA00022958"/>
    </source>
</evidence>
<dbReference type="Proteomes" id="UP000315750">
    <property type="component" value="Chromosome"/>
</dbReference>
<dbReference type="Gene3D" id="1.20.120.350">
    <property type="entry name" value="Voltage-gated potassium channels. Chain C"/>
    <property type="match status" value="1"/>
</dbReference>
<dbReference type="SUPFAM" id="SSF81324">
    <property type="entry name" value="Voltage-gated potassium channels"/>
    <property type="match status" value="1"/>
</dbReference>
<evidence type="ECO:0000259" key="13">
    <source>
        <dbReference type="Pfam" id="PF00520"/>
    </source>
</evidence>
<dbReference type="PANTHER" id="PTHR11537">
    <property type="entry name" value="VOLTAGE-GATED POTASSIUM CHANNEL"/>
    <property type="match status" value="1"/>
</dbReference>
<feature type="transmembrane region" description="Helical" evidence="12">
    <location>
        <begin position="172"/>
        <end position="191"/>
    </location>
</feature>
<sequence length="245" mass="27724">MRLKAIVEDSDTSAGWWFDLTVQVLIIVSLFSFSIETLPDLPPHVHRVLRIIESVTVCIFSLEYLTRVWVADNKLKYMFSFFGIIDFASIVPFYLPGGVDLRSLRVLRLLRAFRLFKLLRYNQAMKRFSIAIGLIREELILFSIVTSMMFYISAVGIYYFENTAQPEVFDSIFTSLWWAIVTLTTVGYGDIYPITLGGRIFTFFVLMGGLGVVAVPAGLFSSALSEARRLSNSDKTNAVTSETTT</sequence>
<dbReference type="OrthoDB" id="9810759at2"/>
<evidence type="ECO:0000256" key="1">
    <source>
        <dbReference type="ARBA" id="ARBA00004141"/>
    </source>
</evidence>
<feature type="domain" description="Ion transport" evidence="13">
    <location>
        <begin position="17"/>
        <end position="229"/>
    </location>
</feature>
<dbReference type="PANTHER" id="PTHR11537:SF254">
    <property type="entry name" value="POTASSIUM VOLTAGE-GATED CHANNEL PROTEIN SHAB"/>
    <property type="match status" value="1"/>
</dbReference>
<gene>
    <name evidence="14" type="ORF">Pan181_30090</name>
</gene>
<evidence type="ECO:0000313" key="14">
    <source>
        <dbReference type="EMBL" id="QDU56797.1"/>
    </source>
</evidence>
<dbReference type="AlphaFoldDB" id="A0A518AQ01"/>
<keyword evidence="10 12" id="KW-0472">Membrane</keyword>
<evidence type="ECO:0000256" key="5">
    <source>
        <dbReference type="ARBA" id="ARBA00022826"/>
    </source>
</evidence>
<evidence type="ECO:0000256" key="10">
    <source>
        <dbReference type="ARBA" id="ARBA00023136"/>
    </source>
</evidence>
<keyword evidence="9" id="KW-0406">Ion transport</keyword>
<feature type="transmembrane region" description="Helical" evidence="12">
    <location>
        <begin position="139"/>
        <end position="160"/>
    </location>
</feature>
<dbReference type="RefSeq" id="WP_145247528.1">
    <property type="nucleotide sequence ID" value="NZ_CP036278.1"/>
</dbReference>
<feature type="transmembrane region" description="Helical" evidence="12">
    <location>
        <begin position="203"/>
        <end position="224"/>
    </location>
</feature>
<keyword evidence="11 14" id="KW-0407">Ion channel</keyword>
<dbReference type="Pfam" id="PF00520">
    <property type="entry name" value="Ion_trans"/>
    <property type="match status" value="1"/>
</dbReference>
<evidence type="ECO:0000256" key="8">
    <source>
        <dbReference type="ARBA" id="ARBA00022989"/>
    </source>
</evidence>
<keyword evidence="15" id="KW-1185">Reference proteome</keyword>
<organism evidence="14 15">
    <name type="scientific">Aeoliella mucimassa</name>
    <dbReference type="NCBI Taxonomy" id="2527972"/>
    <lineage>
        <taxon>Bacteria</taxon>
        <taxon>Pseudomonadati</taxon>
        <taxon>Planctomycetota</taxon>
        <taxon>Planctomycetia</taxon>
        <taxon>Pirellulales</taxon>
        <taxon>Lacipirellulaceae</taxon>
        <taxon>Aeoliella</taxon>
    </lineage>
</organism>
<evidence type="ECO:0000256" key="11">
    <source>
        <dbReference type="ARBA" id="ARBA00023303"/>
    </source>
</evidence>
<keyword evidence="4 12" id="KW-0812">Transmembrane</keyword>
<accession>A0A518AQ01</accession>
<evidence type="ECO:0000256" key="6">
    <source>
        <dbReference type="ARBA" id="ARBA00022882"/>
    </source>
</evidence>
<keyword evidence="2" id="KW-0813">Transport</keyword>
<proteinExistence type="predicted"/>
<dbReference type="EMBL" id="CP036278">
    <property type="protein sequence ID" value="QDU56797.1"/>
    <property type="molecule type" value="Genomic_DNA"/>
</dbReference>
<dbReference type="KEGG" id="amuc:Pan181_30090"/>
<feature type="transmembrane region" description="Helical" evidence="12">
    <location>
        <begin position="47"/>
        <end position="65"/>
    </location>
</feature>
<dbReference type="Gene3D" id="1.10.287.70">
    <property type="match status" value="1"/>
</dbReference>
<evidence type="ECO:0000256" key="12">
    <source>
        <dbReference type="SAM" id="Phobius"/>
    </source>
</evidence>
<feature type="transmembrane region" description="Helical" evidence="12">
    <location>
        <begin position="77"/>
        <end position="95"/>
    </location>
</feature>
<dbReference type="GO" id="GO:0001508">
    <property type="term" value="P:action potential"/>
    <property type="evidence" value="ECO:0007669"/>
    <property type="project" value="TreeGrafter"/>
</dbReference>
<dbReference type="InterPro" id="IPR027359">
    <property type="entry name" value="Volt_channel_dom_sf"/>
</dbReference>
<name>A0A518AQ01_9BACT</name>
<dbReference type="GO" id="GO:0005249">
    <property type="term" value="F:voltage-gated potassium channel activity"/>
    <property type="evidence" value="ECO:0007669"/>
    <property type="project" value="InterPro"/>
</dbReference>
<dbReference type="InterPro" id="IPR028325">
    <property type="entry name" value="VG_K_chnl"/>
</dbReference>
<keyword evidence="3" id="KW-0633">Potassium transport</keyword>